<dbReference type="CDD" id="cd12965">
    <property type="entry name" value="CBM-Eb_CBM-Fb"/>
    <property type="match status" value="1"/>
</dbReference>
<comment type="caution">
    <text evidence="4">The sequence shown here is derived from an EMBL/GenBank/DDBJ whole genome shotgun (WGS) entry which is preliminary data.</text>
</comment>
<protein>
    <submittedName>
        <fullName evidence="4">SusE-like outer membrane protein</fullName>
    </submittedName>
</protein>
<dbReference type="Pfam" id="PF14292">
    <property type="entry name" value="SusE"/>
    <property type="match status" value="1"/>
</dbReference>
<dbReference type="InterPro" id="IPR025970">
    <property type="entry name" value="SusE"/>
</dbReference>
<dbReference type="AlphaFoldDB" id="A0A2V3PKG5"/>
<evidence type="ECO:0000259" key="3">
    <source>
        <dbReference type="Pfam" id="PF16411"/>
    </source>
</evidence>
<name>A0A2V3PKG5_9BACT</name>
<feature type="domain" description="SusE outer membrane protein" evidence="2">
    <location>
        <begin position="21"/>
        <end position="137"/>
    </location>
</feature>
<feature type="domain" description="Outer membrane protein SusF/SusE-like C-terminal" evidence="3">
    <location>
        <begin position="264"/>
        <end position="356"/>
    </location>
</feature>
<evidence type="ECO:0000259" key="2">
    <source>
        <dbReference type="Pfam" id="PF14292"/>
    </source>
</evidence>
<organism evidence="4 5">
    <name type="scientific">Dysgonomonas alginatilytica</name>
    <dbReference type="NCBI Taxonomy" id="1605892"/>
    <lineage>
        <taxon>Bacteria</taxon>
        <taxon>Pseudomonadati</taxon>
        <taxon>Bacteroidota</taxon>
        <taxon>Bacteroidia</taxon>
        <taxon>Bacteroidales</taxon>
        <taxon>Dysgonomonadaceae</taxon>
        <taxon>Dysgonomonas</taxon>
    </lineage>
</organism>
<dbReference type="RefSeq" id="WP_110312397.1">
    <property type="nucleotide sequence ID" value="NZ_QICL01000038.1"/>
</dbReference>
<sequence>MKIKNILFLMAVIFAFVSCNDDTDPVLPQYKASVLTHPTDDTLYELKQVDAANTLFSLDWKAYNQKDLLVGAVTYWIQVDTIGNNFANAQTLKQVPGVNEDAESTNYTASLTVEEVNKVLNGLRLPVGSISNVEIRVITRVGNILVEASASNIFQARFIPYKAIDTSSLYMIGADFGNWDWSSSGVVEMVPVNGLDGVFWCINYFTKSNGFKWAPKKAWGDDFAELANKSGYTVTDGNAFVPADGLYMVYVDYPGEKITIAPAKVYGMGNCFGGWDADKFPFTNDGKTTSIVTTGEGELRMYAGLPSGVTGTDWWTREFIILNGKIAYRGKGDDQERVKVQAGKTVTLDFKAGTGTIK</sequence>
<dbReference type="OrthoDB" id="1100554at2"/>
<dbReference type="Gene3D" id="2.60.40.3610">
    <property type="match status" value="1"/>
</dbReference>
<evidence type="ECO:0000313" key="5">
    <source>
        <dbReference type="Proteomes" id="UP000247973"/>
    </source>
</evidence>
<dbReference type="Pfam" id="PF16411">
    <property type="entry name" value="SusF_SusE"/>
    <property type="match status" value="2"/>
</dbReference>
<gene>
    <name evidence="4" type="ORF">CLV62_13821</name>
</gene>
<dbReference type="PROSITE" id="PS51257">
    <property type="entry name" value="PROKAR_LIPOPROTEIN"/>
    <property type="match status" value="1"/>
</dbReference>
<dbReference type="Proteomes" id="UP000247973">
    <property type="component" value="Unassembled WGS sequence"/>
</dbReference>
<proteinExistence type="predicted"/>
<dbReference type="GO" id="GO:2001070">
    <property type="term" value="F:starch binding"/>
    <property type="evidence" value="ECO:0007669"/>
    <property type="project" value="InterPro"/>
</dbReference>
<dbReference type="GO" id="GO:0019867">
    <property type="term" value="C:outer membrane"/>
    <property type="evidence" value="ECO:0007669"/>
    <property type="project" value="InterPro"/>
</dbReference>
<accession>A0A2V3PKG5</accession>
<dbReference type="EMBL" id="QICL01000038">
    <property type="protein sequence ID" value="PXV59317.1"/>
    <property type="molecule type" value="Genomic_DNA"/>
</dbReference>
<dbReference type="InterPro" id="IPR032187">
    <property type="entry name" value="SusF/SusE-like_C"/>
</dbReference>
<dbReference type="CDD" id="cd12966">
    <property type="entry name" value="CBM-Ec_CBM-Fc"/>
    <property type="match status" value="1"/>
</dbReference>
<evidence type="ECO:0000256" key="1">
    <source>
        <dbReference type="SAM" id="SignalP"/>
    </source>
</evidence>
<keyword evidence="5" id="KW-1185">Reference proteome</keyword>
<feature type="signal peptide" evidence="1">
    <location>
        <begin position="1"/>
        <end position="20"/>
    </location>
</feature>
<dbReference type="Gene3D" id="2.60.40.3620">
    <property type="match status" value="1"/>
</dbReference>
<evidence type="ECO:0000313" key="4">
    <source>
        <dbReference type="EMBL" id="PXV59317.1"/>
    </source>
</evidence>
<keyword evidence="1" id="KW-0732">Signal</keyword>
<feature type="chain" id="PRO_5015868607" evidence="1">
    <location>
        <begin position="21"/>
        <end position="358"/>
    </location>
</feature>
<feature type="domain" description="Outer membrane protein SusF/SusE-like C-terminal" evidence="3">
    <location>
        <begin position="169"/>
        <end position="256"/>
    </location>
</feature>
<reference evidence="4 5" key="1">
    <citation type="submission" date="2018-03" db="EMBL/GenBank/DDBJ databases">
        <title>Genomic Encyclopedia of Archaeal and Bacterial Type Strains, Phase II (KMG-II): from individual species to whole genera.</title>
        <authorList>
            <person name="Goeker M."/>
        </authorList>
    </citation>
    <scope>NUCLEOTIDE SEQUENCE [LARGE SCALE GENOMIC DNA]</scope>
    <source>
        <strain evidence="4 5">DSM 100214</strain>
    </source>
</reference>